<evidence type="ECO:0000313" key="9">
    <source>
        <dbReference type="EMBL" id="KAK1627995.1"/>
    </source>
</evidence>
<dbReference type="EMBL" id="JAUUTY010000005">
    <property type="protein sequence ID" value="KAK1627995.1"/>
    <property type="molecule type" value="Genomic_DNA"/>
</dbReference>
<dbReference type="InterPro" id="IPR045249">
    <property type="entry name" value="HARBI1-like"/>
</dbReference>
<evidence type="ECO:0000256" key="5">
    <source>
        <dbReference type="ARBA" id="ARBA00022723"/>
    </source>
</evidence>
<dbReference type="Pfam" id="PF13359">
    <property type="entry name" value="DDE_Tnp_4"/>
    <property type="match status" value="1"/>
</dbReference>
<dbReference type="InterPro" id="IPR027806">
    <property type="entry name" value="HARBI1_dom"/>
</dbReference>
<evidence type="ECO:0000256" key="4">
    <source>
        <dbReference type="ARBA" id="ARBA00022722"/>
    </source>
</evidence>
<comment type="similarity">
    <text evidence="3">Belongs to the HARBI1 family.</text>
</comment>
<protein>
    <recommendedName>
        <fullName evidence="8">DDE Tnp4 domain-containing protein</fullName>
    </recommendedName>
</protein>
<sequence>MAGEAEIPAALRGKDQERIANLNNIYNCNDVEAIQMLRMRRAPFYALVKTFRDRGLLTDSIHTSVEEQVDCIGAIDGTHVTAKLSRSMSAAFRGRKHYTSQNVLAAVDFDMWFTYVLAGWKGSARDASIMADSLSRPDGLKIPDGKFYRGDAGYACRAGILPPFMKSRYHLNEFSAKHRPLNARELFNLRHSSLRVTIERAFAALKNRFKVLDQKPFHTFDTQVKLVLACCILHNWILGWDEDEFFEEVVTFDEVETGHGVDACDNDAWKVKRQEWADAMWEGRGNTTI</sequence>
<proteinExistence type="inferred from homology"/>
<accession>A0AAD8RMA6</accession>
<keyword evidence="4" id="KW-0540">Nuclease</keyword>
<dbReference type="GO" id="GO:0046872">
    <property type="term" value="F:metal ion binding"/>
    <property type="evidence" value="ECO:0007669"/>
    <property type="project" value="UniProtKB-KW"/>
</dbReference>
<dbReference type="GO" id="GO:0004518">
    <property type="term" value="F:nuclease activity"/>
    <property type="evidence" value="ECO:0007669"/>
    <property type="project" value="UniProtKB-KW"/>
</dbReference>
<evidence type="ECO:0000256" key="2">
    <source>
        <dbReference type="ARBA" id="ARBA00004123"/>
    </source>
</evidence>
<evidence type="ECO:0000256" key="7">
    <source>
        <dbReference type="ARBA" id="ARBA00023242"/>
    </source>
</evidence>
<reference evidence="9" key="1">
    <citation type="submission" date="2023-07" db="EMBL/GenBank/DDBJ databases">
        <title>A chromosome-level genome assembly of Lolium multiflorum.</title>
        <authorList>
            <person name="Chen Y."/>
            <person name="Copetti D."/>
            <person name="Kolliker R."/>
            <person name="Studer B."/>
        </authorList>
    </citation>
    <scope>NUCLEOTIDE SEQUENCE</scope>
    <source>
        <strain evidence="9">02402/16</strain>
        <tissue evidence="9">Leaf</tissue>
    </source>
</reference>
<evidence type="ECO:0000256" key="6">
    <source>
        <dbReference type="ARBA" id="ARBA00022801"/>
    </source>
</evidence>
<name>A0AAD8RMA6_LOLMU</name>
<feature type="domain" description="DDE Tnp4" evidence="8">
    <location>
        <begin position="75"/>
        <end position="235"/>
    </location>
</feature>
<keyword evidence="7" id="KW-0539">Nucleus</keyword>
<gene>
    <name evidence="9" type="ORF">QYE76_002310</name>
</gene>
<comment type="caution">
    <text evidence="9">The sequence shown here is derived from an EMBL/GenBank/DDBJ whole genome shotgun (WGS) entry which is preliminary data.</text>
</comment>
<evidence type="ECO:0000259" key="8">
    <source>
        <dbReference type="Pfam" id="PF13359"/>
    </source>
</evidence>
<evidence type="ECO:0000313" key="10">
    <source>
        <dbReference type="Proteomes" id="UP001231189"/>
    </source>
</evidence>
<keyword evidence="5" id="KW-0479">Metal-binding</keyword>
<evidence type="ECO:0000256" key="1">
    <source>
        <dbReference type="ARBA" id="ARBA00001968"/>
    </source>
</evidence>
<dbReference type="Proteomes" id="UP001231189">
    <property type="component" value="Unassembled WGS sequence"/>
</dbReference>
<dbReference type="PANTHER" id="PTHR22930:SF259">
    <property type="entry name" value="OS08G0106900 PROTEIN"/>
    <property type="match status" value="1"/>
</dbReference>
<dbReference type="GO" id="GO:0005634">
    <property type="term" value="C:nucleus"/>
    <property type="evidence" value="ECO:0007669"/>
    <property type="project" value="UniProtKB-SubCell"/>
</dbReference>
<comment type="cofactor">
    <cofactor evidence="1">
        <name>a divalent metal cation</name>
        <dbReference type="ChEBI" id="CHEBI:60240"/>
    </cofactor>
</comment>
<keyword evidence="6" id="KW-0378">Hydrolase</keyword>
<organism evidence="9 10">
    <name type="scientific">Lolium multiflorum</name>
    <name type="common">Italian ryegrass</name>
    <name type="synonym">Lolium perenne subsp. multiflorum</name>
    <dbReference type="NCBI Taxonomy" id="4521"/>
    <lineage>
        <taxon>Eukaryota</taxon>
        <taxon>Viridiplantae</taxon>
        <taxon>Streptophyta</taxon>
        <taxon>Embryophyta</taxon>
        <taxon>Tracheophyta</taxon>
        <taxon>Spermatophyta</taxon>
        <taxon>Magnoliopsida</taxon>
        <taxon>Liliopsida</taxon>
        <taxon>Poales</taxon>
        <taxon>Poaceae</taxon>
        <taxon>BOP clade</taxon>
        <taxon>Pooideae</taxon>
        <taxon>Poodae</taxon>
        <taxon>Poeae</taxon>
        <taxon>Poeae Chloroplast Group 2 (Poeae type)</taxon>
        <taxon>Loliodinae</taxon>
        <taxon>Loliinae</taxon>
        <taxon>Lolium</taxon>
    </lineage>
</organism>
<evidence type="ECO:0000256" key="3">
    <source>
        <dbReference type="ARBA" id="ARBA00006958"/>
    </source>
</evidence>
<keyword evidence="10" id="KW-1185">Reference proteome</keyword>
<comment type="subcellular location">
    <subcellularLocation>
        <location evidence="2">Nucleus</location>
    </subcellularLocation>
</comment>
<dbReference type="PANTHER" id="PTHR22930">
    <property type="match status" value="1"/>
</dbReference>
<dbReference type="GO" id="GO:0016787">
    <property type="term" value="F:hydrolase activity"/>
    <property type="evidence" value="ECO:0007669"/>
    <property type="project" value="UniProtKB-KW"/>
</dbReference>
<dbReference type="AlphaFoldDB" id="A0AAD8RMA6"/>